<reference evidence="2 3" key="1">
    <citation type="submission" date="2021-05" db="EMBL/GenBank/DDBJ databases">
        <title>Croceibacterium sp. LX-88 genome sequence.</title>
        <authorList>
            <person name="Luo X."/>
        </authorList>
    </citation>
    <scope>NUCLEOTIDE SEQUENCE [LARGE SCALE GENOMIC DNA]</scope>
    <source>
        <strain evidence="2 3">LX-88</strain>
    </source>
</reference>
<keyword evidence="3" id="KW-1185">Reference proteome</keyword>
<gene>
    <name evidence="2" type="ORF">KK137_02255</name>
</gene>
<keyword evidence="1" id="KW-0472">Membrane</keyword>
<dbReference type="InterPro" id="IPR002994">
    <property type="entry name" value="Surf1/Shy1"/>
</dbReference>
<evidence type="ECO:0000256" key="1">
    <source>
        <dbReference type="RuleBase" id="RU363076"/>
    </source>
</evidence>
<keyword evidence="1" id="KW-0812">Transmembrane</keyword>
<dbReference type="Pfam" id="PF02104">
    <property type="entry name" value="SURF1"/>
    <property type="match status" value="1"/>
</dbReference>
<proteinExistence type="inferred from homology"/>
<sequence>MTRKLPVLPTIIVAAAIAAMIGLGVWQLRRAEWKEGLIAQYSQAQALSSAVAWPRTEAELEHSLFRWSQFDCQRVIGMRTTAATAVDGSKGVAQIARCALDGGGEAEVALGWSLPTQPFTWTGGEVSGVIAPHGILHVAKPAVGLKPLAAPDPKDLPNNHLMYAGQWFFFAVTALVIYVLALRRRRREP</sequence>
<comment type="caution">
    <text evidence="2">The sequence shown here is derived from an EMBL/GenBank/DDBJ whole genome shotgun (WGS) entry which is preliminary data.</text>
</comment>
<evidence type="ECO:0000313" key="3">
    <source>
        <dbReference type="Proteomes" id="UP000811255"/>
    </source>
</evidence>
<evidence type="ECO:0000313" key="2">
    <source>
        <dbReference type="EMBL" id="MBT2133144.1"/>
    </source>
</evidence>
<feature type="transmembrane region" description="Helical" evidence="1">
    <location>
        <begin position="7"/>
        <end position="28"/>
    </location>
</feature>
<feature type="transmembrane region" description="Helical" evidence="1">
    <location>
        <begin position="161"/>
        <end position="181"/>
    </location>
</feature>
<comment type="similarity">
    <text evidence="1">Belongs to the SURF1 family.</text>
</comment>
<dbReference type="RefSeq" id="WP_214534422.1">
    <property type="nucleotide sequence ID" value="NZ_JAHFVK010000001.1"/>
</dbReference>
<protein>
    <recommendedName>
        <fullName evidence="1">SURF1-like protein</fullName>
    </recommendedName>
</protein>
<accession>A0ABS5W0H7</accession>
<name>A0ABS5W0H7_9SPHN</name>
<dbReference type="EMBL" id="JAHFVK010000001">
    <property type="protein sequence ID" value="MBT2133144.1"/>
    <property type="molecule type" value="Genomic_DNA"/>
</dbReference>
<dbReference type="Proteomes" id="UP000811255">
    <property type="component" value="Unassembled WGS sequence"/>
</dbReference>
<keyword evidence="1" id="KW-1003">Cell membrane</keyword>
<comment type="subcellular location">
    <subcellularLocation>
        <location evidence="1">Cell membrane</location>
        <topology evidence="1">Multi-pass membrane protein</topology>
    </subcellularLocation>
</comment>
<organism evidence="2 3">
    <name type="scientific">Croceibacterium selenioxidans</name>
    <dbReference type="NCBI Taxonomy" id="2838833"/>
    <lineage>
        <taxon>Bacteria</taxon>
        <taxon>Pseudomonadati</taxon>
        <taxon>Pseudomonadota</taxon>
        <taxon>Alphaproteobacteria</taxon>
        <taxon>Sphingomonadales</taxon>
        <taxon>Erythrobacteraceae</taxon>
        <taxon>Croceibacterium</taxon>
    </lineage>
</organism>
<keyword evidence="1" id="KW-1133">Transmembrane helix</keyword>